<dbReference type="CDD" id="cd02440">
    <property type="entry name" value="AdoMet_MTases"/>
    <property type="match status" value="1"/>
</dbReference>
<feature type="compositionally biased region" description="Basic and acidic residues" evidence="1">
    <location>
        <begin position="7"/>
        <end position="25"/>
    </location>
</feature>
<dbReference type="AlphaFoldDB" id="K9XVQ6"/>
<dbReference type="STRING" id="111780.Sta7437_3167"/>
<feature type="region of interest" description="Disordered" evidence="1">
    <location>
        <begin position="1"/>
        <end position="25"/>
    </location>
</feature>
<gene>
    <name evidence="3" type="ordered locus">Sta7437_3167</name>
</gene>
<dbReference type="GO" id="GO:0032259">
    <property type="term" value="P:methylation"/>
    <property type="evidence" value="ECO:0007669"/>
    <property type="project" value="UniProtKB-KW"/>
</dbReference>
<dbReference type="PANTHER" id="PTHR43464">
    <property type="entry name" value="METHYLTRANSFERASE"/>
    <property type="match status" value="1"/>
</dbReference>
<feature type="domain" description="Methyltransferase" evidence="2">
    <location>
        <begin position="51"/>
        <end position="157"/>
    </location>
</feature>
<evidence type="ECO:0000313" key="4">
    <source>
        <dbReference type="Proteomes" id="UP000010473"/>
    </source>
</evidence>
<dbReference type="HOGENOM" id="CLU_087236_0_0_3"/>
<keyword evidence="4" id="KW-1185">Reference proteome</keyword>
<dbReference type="Proteomes" id="UP000010473">
    <property type="component" value="Chromosome"/>
</dbReference>
<dbReference type="Pfam" id="PF13847">
    <property type="entry name" value="Methyltransf_31"/>
    <property type="match status" value="1"/>
</dbReference>
<dbReference type="GO" id="GO:0008168">
    <property type="term" value="F:methyltransferase activity"/>
    <property type="evidence" value="ECO:0007669"/>
    <property type="project" value="UniProtKB-KW"/>
</dbReference>
<evidence type="ECO:0000256" key="1">
    <source>
        <dbReference type="SAM" id="MobiDB-lite"/>
    </source>
</evidence>
<dbReference type="eggNOG" id="COG2226">
    <property type="taxonomic scope" value="Bacteria"/>
</dbReference>
<name>K9XVQ6_STAC7</name>
<dbReference type="InterPro" id="IPR029063">
    <property type="entry name" value="SAM-dependent_MTases_sf"/>
</dbReference>
<dbReference type="Gene3D" id="3.40.50.150">
    <property type="entry name" value="Vaccinia Virus protein VP39"/>
    <property type="match status" value="1"/>
</dbReference>
<dbReference type="RefSeq" id="WP_015194337.1">
    <property type="nucleotide sequence ID" value="NC_019748.1"/>
</dbReference>
<protein>
    <submittedName>
        <fullName evidence="3">Methyltransferase type 11</fullName>
    </submittedName>
</protein>
<reference evidence="4" key="1">
    <citation type="journal article" date="2013" name="Proc. Natl. Acad. Sci. U.S.A.">
        <title>Improving the coverage of the cyanobacterial phylum using diversity-driven genome sequencing.</title>
        <authorList>
            <person name="Shih P.M."/>
            <person name="Wu D."/>
            <person name="Latifi A."/>
            <person name="Axen S.D."/>
            <person name="Fewer D.P."/>
            <person name="Talla E."/>
            <person name="Calteau A."/>
            <person name="Cai F."/>
            <person name="Tandeau de Marsac N."/>
            <person name="Rippka R."/>
            <person name="Herdman M."/>
            <person name="Sivonen K."/>
            <person name="Coursin T."/>
            <person name="Laurent T."/>
            <person name="Goodwin L."/>
            <person name="Nolan M."/>
            <person name="Davenport K.W."/>
            <person name="Han C.S."/>
            <person name="Rubin E.M."/>
            <person name="Eisen J.A."/>
            <person name="Woyke T."/>
            <person name="Gugger M."/>
            <person name="Kerfeld C.A."/>
        </authorList>
    </citation>
    <scope>NUCLEOTIDE SEQUENCE [LARGE SCALE GENOMIC DNA]</scope>
    <source>
        <strain evidence="4">ATCC 29371 / PCC 7437</strain>
    </source>
</reference>
<dbReference type="InterPro" id="IPR025714">
    <property type="entry name" value="Methyltranfer_dom"/>
</dbReference>
<evidence type="ECO:0000259" key="2">
    <source>
        <dbReference type="Pfam" id="PF13847"/>
    </source>
</evidence>
<evidence type="ECO:0000313" key="3">
    <source>
        <dbReference type="EMBL" id="AFZ36675.1"/>
    </source>
</evidence>
<keyword evidence="3" id="KW-0489">Methyltransferase</keyword>
<organism evidence="3 4">
    <name type="scientific">Stanieria cyanosphaera (strain ATCC 29371 / PCC 7437)</name>
    <dbReference type="NCBI Taxonomy" id="111780"/>
    <lineage>
        <taxon>Bacteria</taxon>
        <taxon>Bacillati</taxon>
        <taxon>Cyanobacteriota</taxon>
        <taxon>Cyanophyceae</taxon>
        <taxon>Pleurocapsales</taxon>
        <taxon>Dermocarpellaceae</taxon>
        <taxon>Stanieria</taxon>
    </lineage>
</organism>
<dbReference type="OrthoDB" id="9772751at2"/>
<proteinExistence type="predicted"/>
<dbReference type="SUPFAM" id="SSF53335">
    <property type="entry name" value="S-adenosyl-L-methionine-dependent methyltransferases"/>
    <property type="match status" value="1"/>
</dbReference>
<accession>K9XVQ6</accession>
<dbReference type="EMBL" id="CP003653">
    <property type="protein sequence ID" value="AFZ36675.1"/>
    <property type="molecule type" value="Genomic_DNA"/>
</dbReference>
<keyword evidence="3" id="KW-0808">Transferase</keyword>
<dbReference type="KEGG" id="scs:Sta7437_3167"/>
<sequence length="256" mass="28997">MVQNNTRLDREREFHDRRFAEDSNRQQKVGKFYKITQSIQQQREKMLLNHSRGVKVIEYGCGTGSYALKLAQQGAELVTGIDISPVAIKMAQEAAKAKGVTEKASFRVMNAENLEFEPDSYDLICGSGILHHLDLNLAINSIVKVLKADGKAIFLEPLGHNILINLYRRLTPSIRSEDEHPLLERDLAFFAQHFKQVNIQYFYLTSLGASFLAGKPGFNTVLKCLELLDSALLRLPLIKKQAWLVLIELSQPIKPY</sequence>